<evidence type="ECO:0000313" key="3">
    <source>
        <dbReference type="Proteomes" id="UP001302349"/>
    </source>
</evidence>
<feature type="signal peptide" evidence="1">
    <location>
        <begin position="1"/>
        <end position="22"/>
    </location>
</feature>
<dbReference type="RefSeq" id="WP_317491658.1">
    <property type="nucleotide sequence ID" value="NZ_CP136051.1"/>
</dbReference>
<keyword evidence="1" id="KW-0732">Signal</keyword>
<feature type="chain" id="PRO_5045387950" evidence="1">
    <location>
        <begin position="23"/>
        <end position="221"/>
    </location>
</feature>
<evidence type="ECO:0000313" key="2">
    <source>
        <dbReference type="EMBL" id="WOK09031.1"/>
    </source>
</evidence>
<sequence>MRKYFTVAAFLSLMCKVSFLLAQSVDGDRFIETALKVQRLDPWQTQIALKESKDVSDYFLLLPKQLFEGEVGVGDDTEEFRLSLVNEGKGRINVAAGYVEVASGFKLVMALFRNRVDKVDVIAVAIGCGVPPVQFCDYGFIEFDPQSKKWTFSDVFPWTDFNRKCEAIKANRSKLNGSIEPFIPNIVLPDLGTTINVVDAWDTKKEPVFKVVWNGARFEVQ</sequence>
<dbReference type="EMBL" id="CP136051">
    <property type="protein sequence ID" value="WOK09031.1"/>
    <property type="molecule type" value="Genomic_DNA"/>
</dbReference>
<organism evidence="2 3">
    <name type="scientific">Imperialibacter roseus</name>
    <dbReference type="NCBI Taxonomy" id="1324217"/>
    <lineage>
        <taxon>Bacteria</taxon>
        <taxon>Pseudomonadati</taxon>
        <taxon>Bacteroidota</taxon>
        <taxon>Cytophagia</taxon>
        <taxon>Cytophagales</taxon>
        <taxon>Flammeovirgaceae</taxon>
        <taxon>Imperialibacter</taxon>
    </lineage>
</organism>
<accession>A0ABZ0IW60</accession>
<name>A0ABZ0IW60_9BACT</name>
<protein>
    <submittedName>
        <fullName evidence="2">Uncharacterized protein</fullName>
    </submittedName>
</protein>
<keyword evidence="3" id="KW-1185">Reference proteome</keyword>
<reference evidence="2 3" key="1">
    <citation type="journal article" date="2023" name="Microbiol. Resour. Announc.">
        <title>Complete Genome Sequence of Imperialibacter roseus strain P4T.</title>
        <authorList>
            <person name="Tizabi D.R."/>
            <person name="Bachvaroff T."/>
            <person name="Hill R.T."/>
        </authorList>
    </citation>
    <scope>NUCLEOTIDE SEQUENCE [LARGE SCALE GENOMIC DNA]</scope>
    <source>
        <strain evidence="2 3">P4T</strain>
    </source>
</reference>
<gene>
    <name evidence="2" type="ORF">RT717_10330</name>
</gene>
<evidence type="ECO:0000256" key="1">
    <source>
        <dbReference type="SAM" id="SignalP"/>
    </source>
</evidence>
<dbReference type="Proteomes" id="UP001302349">
    <property type="component" value="Chromosome"/>
</dbReference>
<proteinExistence type="predicted"/>